<dbReference type="Pfam" id="PF12796">
    <property type="entry name" value="Ank_2"/>
    <property type="match status" value="2"/>
</dbReference>
<dbReference type="OrthoDB" id="6593077at2759"/>
<feature type="repeat" description="ANK" evidence="3">
    <location>
        <begin position="421"/>
        <end position="453"/>
    </location>
</feature>
<dbReference type="PROSITE" id="PS50088">
    <property type="entry name" value="ANK_REPEAT"/>
    <property type="match status" value="5"/>
</dbReference>
<feature type="compositionally biased region" description="Low complexity" evidence="4">
    <location>
        <begin position="734"/>
        <end position="744"/>
    </location>
</feature>
<feature type="repeat" description="ANK" evidence="3">
    <location>
        <begin position="495"/>
        <end position="527"/>
    </location>
</feature>
<evidence type="ECO:0000256" key="1">
    <source>
        <dbReference type="ARBA" id="ARBA00022737"/>
    </source>
</evidence>
<protein>
    <submittedName>
        <fullName evidence="5">Uncharacterized protein</fullName>
    </submittedName>
</protein>
<feature type="repeat" description="ANK" evidence="3">
    <location>
        <begin position="212"/>
        <end position="244"/>
    </location>
</feature>
<dbReference type="SUPFAM" id="SSF48403">
    <property type="entry name" value="Ankyrin repeat"/>
    <property type="match status" value="1"/>
</dbReference>
<gene>
    <name evidence="5" type="ORF">TBRA_LOCUS16143</name>
</gene>
<reference evidence="5 6" key="1">
    <citation type="submission" date="2020-02" db="EMBL/GenBank/DDBJ databases">
        <authorList>
            <person name="Ferguson B K."/>
        </authorList>
    </citation>
    <scope>NUCLEOTIDE SEQUENCE [LARGE SCALE GENOMIC DNA]</scope>
</reference>
<feature type="repeat" description="ANK" evidence="3">
    <location>
        <begin position="570"/>
        <end position="598"/>
    </location>
</feature>
<sequence>MSWTHWVGHLFDGPWKSRSRASCGQYTPWIMGPTCPASFFQRRVTLTRDSIGEPSAAYTLILKLRMASSLLVIAENLENRGYEFNNRSEALTIMRFFAKHDLFEKPSNLDEFCHSFTGGRSFTSQLTPHRLISPYLDTEFLMILSEGLKHSKNLKKFKHRKSYYQVSAEDPKNVLGNIRHPRLKRSSFFGCDEVVEKFLELGQNPNILVPETGDSPLHLAVMFDRKKITEMLLRSGADPTLVNAAGLTPVDIICKGHRDDIDSVKMMFELGNEKYPLWLVHGALKSAVSNRLVNLAKLLLRRCADQELNSSLPRNFYYPWINEVTRVRVFKNLHDDDSLEIVSKIIDEQRELLHLALRNGEKKTVESLLKCGANPNSANAQGKTALHIVCKRKDDDDLVKAFFNMCDAIGQTVFVDARDEWGDTALHRAVRSRYTKTTELLLRRGADPNLANEKGLTLLHTICCERYNMKFSKMLFELDDQTQQRRLQVDARDDLGNTSLHLALFHGNKGMAELLLRNGSDPNLSDAEGSTALHFICKDYYHKLGEFVELFFKICDDNRQFVQIDAQDKLGRTPLQWAVANVKPLVVNLLLYRGAEMSRFVFPTESFYGARFNPKINYASGIKLIRASGALLTIEILERAGYELEWSDALTVMKFSPSTDCSRRILKKRWYDDDVIVASYAKKLEVFPNLSLYDLIRMRPEEEAETQLLFERKARARGWARTRMTRPERAAKITRTSADSTSTRRYTRADIEPRAHTCKNIKTPVQVNAQDSEDKTPLHIALVRVK</sequence>
<keyword evidence="6" id="KW-1185">Reference proteome</keyword>
<keyword evidence="2 3" id="KW-0040">ANK repeat</keyword>
<feature type="repeat" description="ANK" evidence="3">
    <location>
        <begin position="348"/>
        <end position="380"/>
    </location>
</feature>
<dbReference type="Proteomes" id="UP000479190">
    <property type="component" value="Unassembled WGS sequence"/>
</dbReference>
<dbReference type="AlphaFoldDB" id="A0A6H5J4Z1"/>
<name>A0A6H5J4Z1_9HYME</name>
<keyword evidence="1" id="KW-0677">Repeat</keyword>
<dbReference type="InterPro" id="IPR002110">
    <property type="entry name" value="Ankyrin_rpt"/>
</dbReference>
<dbReference type="PANTHER" id="PTHR24198:SF165">
    <property type="entry name" value="ANKYRIN REPEAT-CONTAINING PROTEIN-RELATED"/>
    <property type="match status" value="1"/>
</dbReference>
<evidence type="ECO:0000256" key="4">
    <source>
        <dbReference type="SAM" id="MobiDB-lite"/>
    </source>
</evidence>
<dbReference type="InterPro" id="IPR036770">
    <property type="entry name" value="Ankyrin_rpt-contain_sf"/>
</dbReference>
<dbReference type="Gene3D" id="1.25.40.20">
    <property type="entry name" value="Ankyrin repeat-containing domain"/>
    <property type="match status" value="3"/>
</dbReference>
<proteinExistence type="predicted"/>
<dbReference type="PANTHER" id="PTHR24198">
    <property type="entry name" value="ANKYRIN REPEAT AND PROTEIN KINASE DOMAIN-CONTAINING PROTEIN"/>
    <property type="match status" value="1"/>
</dbReference>
<dbReference type="PROSITE" id="PS50297">
    <property type="entry name" value="ANK_REP_REGION"/>
    <property type="match status" value="5"/>
</dbReference>
<dbReference type="SMART" id="SM00248">
    <property type="entry name" value="ANK"/>
    <property type="match status" value="9"/>
</dbReference>
<dbReference type="EMBL" id="CADCXV010001471">
    <property type="protein sequence ID" value="CAB0044555.1"/>
    <property type="molecule type" value="Genomic_DNA"/>
</dbReference>
<accession>A0A6H5J4Z1</accession>
<evidence type="ECO:0000313" key="5">
    <source>
        <dbReference type="EMBL" id="CAB0044555.1"/>
    </source>
</evidence>
<evidence type="ECO:0000313" key="6">
    <source>
        <dbReference type="Proteomes" id="UP000479190"/>
    </source>
</evidence>
<feature type="non-terminal residue" evidence="5">
    <location>
        <position position="786"/>
    </location>
</feature>
<evidence type="ECO:0000256" key="2">
    <source>
        <dbReference type="ARBA" id="ARBA00023043"/>
    </source>
</evidence>
<organism evidence="5 6">
    <name type="scientific">Trichogramma brassicae</name>
    <dbReference type="NCBI Taxonomy" id="86971"/>
    <lineage>
        <taxon>Eukaryota</taxon>
        <taxon>Metazoa</taxon>
        <taxon>Ecdysozoa</taxon>
        <taxon>Arthropoda</taxon>
        <taxon>Hexapoda</taxon>
        <taxon>Insecta</taxon>
        <taxon>Pterygota</taxon>
        <taxon>Neoptera</taxon>
        <taxon>Endopterygota</taxon>
        <taxon>Hymenoptera</taxon>
        <taxon>Apocrita</taxon>
        <taxon>Proctotrupomorpha</taxon>
        <taxon>Chalcidoidea</taxon>
        <taxon>Trichogrammatidae</taxon>
        <taxon>Trichogramma</taxon>
    </lineage>
</organism>
<evidence type="ECO:0000256" key="3">
    <source>
        <dbReference type="PROSITE-ProRule" id="PRU00023"/>
    </source>
</evidence>
<feature type="region of interest" description="Disordered" evidence="4">
    <location>
        <begin position="725"/>
        <end position="746"/>
    </location>
</feature>
<dbReference type="Pfam" id="PF00023">
    <property type="entry name" value="Ank"/>
    <property type="match status" value="1"/>
</dbReference>